<dbReference type="AlphaFoldDB" id="A0A9P9ELK9"/>
<evidence type="ECO:0000313" key="1">
    <source>
        <dbReference type="EMBL" id="KAH7139319.1"/>
    </source>
</evidence>
<evidence type="ECO:0000313" key="2">
    <source>
        <dbReference type="Proteomes" id="UP000700596"/>
    </source>
</evidence>
<dbReference type="Proteomes" id="UP000700596">
    <property type="component" value="Unassembled WGS sequence"/>
</dbReference>
<keyword evidence="2" id="KW-1185">Reference proteome</keyword>
<name>A0A9P9ELK9_9PLEO</name>
<sequence>MFSNLVETVLIHAPVRYVVPFVLGKKAAMGSSVGKRREGNTRKQNLPKGSETFAKYCAANGLGNPTGDAHSDATEEEADHRSEGAQEIFDVVLATRSCVAQWVTVIENPFAVDLRPRVKAIKDSKTTTIELINGGFDIVITTYTAVFHQHRKIQSYLKYTQYTRDEGIEKINQRAKRENLPTTRLTICLLFGVYNSMSKRFRHSVYDEVQIMKTLFFQSFTMGYTKDPLNLSLVLDPVAYFLVPTPVDLMLSDDAGKFGAVVKWINTSLSSED</sequence>
<proteinExistence type="predicted"/>
<accession>A0A9P9ELK9</accession>
<gene>
    <name evidence="1" type="ORF">B0J11DRAFT_501479</name>
</gene>
<comment type="caution">
    <text evidence="1">The sequence shown here is derived from an EMBL/GenBank/DDBJ whole genome shotgun (WGS) entry which is preliminary data.</text>
</comment>
<protein>
    <submittedName>
        <fullName evidence="1">Uncharacterized protein</fullName>
    </submittedName>
</protein>
<reference evidence="1" key="1">
    <citation type="journal article" date="2021" name="Nat. Commun.">
        <title>Genetic determinants of endophytism in the Arabidopsis root mycobiome.</title>
        <authorList>
            <person name="Mesny F."/>
            <person name="Miyauchi S."/>
            <person name="Thiergart T."/>
            <person name="Pickel B."/>
            <person name="Atanasova L."/>
            <person name="Karlsson M."/>
            <person name="Huettel B."/>
            <person name="Barry K.W."/>
            <person name="Haridas S."/>
            <person name="Chen C."/>
            <person name="Bauer D."/>
            <person name="Andreopoulos W."/>
            <person name="Pangilinan J."/>
            <person name="LaButti K."/>
            <person name="Riley R."/>
            <person name="Lipzen A."/>
            <person name="Clum A."/>
            <person name="Drula E."/>
            <person name="Henrissat B."/>
            <person name="Kohler A."/>
            <person name="Grigoriev I.V."/>
            <person name="Martin F.M."/>
            <person name="Hacquard S."/>
        </authorList>
    </citation>
    <scope>NUCLEOTIDE SEQUENCE</scope>
    <source>
        <strain evidence="1">MPI-CAGE-CH-0243</strain>
    </source>
</reference>
<dbReference type="EMBL" id="JAGMWT010000001">
    <property type="protein sequence ID" value="KAH7139319.1"/>
    <property type="molecule type" value="Genomic_DNA"/>
</dbReference>
<organism evidence="1 2">
    <name type="scientific">Dendryphion nanum</name>
    <dbReference type="NCBI Taxonomy" id="256645"/>
    <lineage>
        <taxon>Eukaryota</taxon>
        <taxon>Fungi</taxon>
        <taxon>Dikarya</taxon>
        <taxon>Ascomycota</taxon>
        <taxon>Pezizomycotina</taxon>
        <taxon>Dothideomycetes</taxon>
        <taxon>Pleosporomycetidae</taxon>
        <taxon>Pleosporales</taxon>
        <taxon>Torulaceae</taxon>
        <taxon>Dendryphion</taxon>
    </lineage>
</organism>